<feature type="region of interest" description="Disordered" evidence="1">
    <location>
        <begin position="152"/>
        <end position="177"/>
    </location>
</feature>
<sequence>MPAYSGNSYGTYQVTIPALSTDVRFSVGGAAGGGSASSTWNHGRGGNGRSGDFRLKTRNSTYVLTFYLGEAGGKGNGPALSGRGAGGRSPIAGGGNGHRSGGGGGGASGVYDSGLNRYVVIVGGGGGAGRFDQNTGISGMYTAGRGIGGGGTTGGFSGRGGQSAGGGHRGGGGGGSNVGGAGSLGGAQTSNGYAGIGGNSAWYNNTNYYEWTSNSGYANPGNGFFTCTFEYAPPVIQYFNITPQQFVLGDSANLEYKVTGYVNSVGIDVIGQNLPQEDDFPITPQNDTSYTLSASGPGGNASLTRVVDVLIPPSVVLGTQASDNTIILGQSTYVSWTILGDVAIAIMDNGVGEVNISGGQPGIQVSPSVTTTYKLTASHPIAGTGSDEITITVIQPPDVDLNGPSNVNYGDSITMLCESQNATQSLQLLAKYNYLDETYTDYEIVKEFDITGTDVIDQDFIHQVTYNNFGPYSVDYKLYAIGQGGLTSESYFTVDVDIDQRPDSFDLPESDDKIRDEQPIITPDAELTSQKILINDIDIPVKIKADSPIQVEIDDSGTYVDVEQI</sequence>
<evidence type="ECO:0000256" key="1">
    <source>
        <dbReference type="SAM" id="MobiDB-lite"/>
    </source>
</evidence>
<evidence type="ECO:0000313" key="2">
    <source>
        <dbReference type="EMBL" id="AOV58769.1"/>
    </source>
</evidence>
<feature type="compositionally biased region" description="Gly residues" evidence="1">
    <location>
        <begin position="83"/>
        <end position="105"/>
    </location>
</feature>
<accession>A0A1D8KJC4</accession>
<proteinExistence type="predicted"/>
<dbReference type="Proteomes" id="UP000240804">
    <property type="component" value="Segment"/>
</dbReference>
<name>A0A1D8KJC4_9CAUD</name>
<gene>
    <name evidence="2" type="ORF">T040910_025</name>
</gene>
<feature type="region of interest" description="Disordered" evidence="1">
    <location>
        <begin position="32"/>
        <end position="54"/>
    </location>
</feature>
<reference evidence="2 3" key="1">
    <citation type="journal article" date="2016" name="Virology">
        <title>The genomic content and context of auxiliary metabolic genes in marine cyanomyoviruses.</title>
        <authorList>
            <person name="Crummett L.T."/>
            <person name="Puxty R.J."/>
            <person name="Weihe C."/>
            <person name="Marston M.F."/>
            <person name="Martiny J.B."/>
        </authorList>
    </citation>
    <scope>NUCLEOTIDE SEQUENCE [LARGE SCALE GENOMIC DNA]</scope>
    <source>
        <strain evidence="2">0910TB04</strain>
    </source>
</reference>
<evidence type="ECO:0000313" key="3">
    <source>
        <dbReference type="Proteomes" id="UP000240804"/>
    </source>
</evidence>
<protein>
    <submittedName>
        <fullName evidence="2">Structural protein</fullName>
    </submittedName>
</protein>
<dbReference type="EMBL" id="KU686198">
    <property type="protein sequence ID" value="AOV58769.1"/>
    <property type="molecule type" value="Genomic_DNA"/>
</dbReference>
<feature type="region of interest" description="Disordered" evidence="1">
    <location>
        <begin position="78"/>
        <end position="105"/>
    </location>
</feature>
<organism evidence="2 3">
    <name type="scientific">Synechococcus phage S-CAM3</name>
    <dbReference type="NCBI Taxonomy" id="1883366"/>
    <lineage>
        <taxon>Viruses</taxon>
        <taxon>Duplodnaviria</taxon>
        <taxon>Heunggongvirae</taxon>
        <taxon>Uroviricota</taxon>
        <taxon>Caudoviricetes</taxon>
        <taxon>Pantevenvirales</taxon>
        <taxon>Kyanoviridae</taxon>
        <taxon>Charybdisvirus</taxon>
        <taxon>Charybdisvirus scam3</taxon>
    </lineage>
</organism>